<sequence>MCGVTYQVRPLEPGEKQLAWALGSLAFGYHEQPMPEDWAADSPGRRTLGVFDPAGRLVAKAVDREQGQWFGGRVVPTSGVAGVATAAELRGRGLGRLVLTRLLQGARDRGAVISTLFDTTPGPYRALGWEEVGALVYYTVPTRVLAEIRLDPATTLRPATEADIPAVDDIYRAVARTGTAMMERSGPAFAGTPEQLLADYHGFTVAVDDTGTITGYARWDRGPGYDASGKLSVDEVVGLTPEATRTLLAMLGGWASVAPTTLIRLGTADPVWSLLARGDAKPESTQPWMLRVVDAPGAIAARGWPRHLTGEVDLELTDDVCPWHQGRHRLVLSGGNARLEPGGTGAVRLTPRGLASWYAGAATPQQLRRSGFLTGGDADTDELLRTATAGPAPTLHDYF</sequence>
<keyword evidence="2" id="KW-0808">Transferase</keyword>
<dbReference type="InterPro" id="IPR025559">
    <property type="entry name" value="Eis_dom"/>
</dbReference>
<evidence type="ECO:0000313" key="2">
    <source>
        <dbReference type="EMBL" id="PWK45040.1"/>
    </source>
</evidence>
<gene>
    <name evidence="2" type="ORF">BC793_11112</name>
</gene>
<dbReference type="InterPro" id="IPR016181">
    <property type="entry name" value="Acyl_CoA_acyltransferase"/>
</dbReference>
<name>A0A316FDB6_9ACTN</name>
<dbReference type="GO" id="GO:0030649">
    <property type="term" value="P:aminoglycoside antibiotic catabolic process"/>
    <property type="evidence" value="ECO:0007669"/>
    <property type="project" value="TreeGrafter"/>
</dbReference>
<dbReference type="Pfam" id="PF13530">
    <property type="entry name" value="SCP2_2"/>
    <property type="match status" value="1"/>
</dbReference>
<protein>
    <submittedName>
        <fullName evidence="2">Putative acetyltransferase</fullName>
    </submittedName>
</protein>
<dbReference type="SUPFAM" id="SSF55718">
    <property type="entry name" value="SCP-like"/>
    <property type="match status" value="1"/>
</dbReference>
<dbReference type="InterPro" id="IPR000182">
    <property type="entry name" value="GNAT_dom"/>
</dbReference>
<proteinExistence type="predicted"/>
<dbReference type="Proteomes" id="UP000245697">
    <property type="component" value="Unassembled WGS sequence"/>
</dbReference>
<dbReference type="AlphaFoldDB" id="A0A316FDB6"/>
<reference evidence="2 3" key="1">
    <citation type="submission" date="2018-05" db="EMBL/GenBank/DDBJ databases">
        <title>Genomic Encyclopedia of Archaeal and Bacterial Type Strains, Phase II (KMG-II): from individual species to whole genera.</title>
        <authorList>
            <person name="Goeker M."/>
        </authorList>
    </citation>
    <scope>NUCLEOTIDE SEQUENCE [LARGE SCALE GENOMIC DNA]</scope>
    <source>
        <strain evidence="2 3">DSM 45184</strain>
    </source>
</reference>
<dbReference type="Gene3D" id="3.40.630.30">
    <property type="match status" value="2"/>
</dbReference>
<feature type="domain" description="N-acetyltransferase" evidence="1">
    <location>
        <begin position="6"/>
        <end position="151"/>
    </location>
</feature>
<evidence type="ECO:0000259" key="1">
    <source>
        <dbReference type="PROSITE" id="PS51186"/>
    </source>
</evidence>
<accession>A0A316FDB6</accession>
<dbReference type="PANTHER" id="PTHR37817:SF1">
    <property type="entry name" value="N-ACETYLTRANSFERASE EIS"/>
    <property type="match status" value="1"/>
</dbReference>
<dbReference type="PROSITE" id="PS51186">
    <property type="entry name" value="GNAT"/>
    <property type="match status" value="1"/>
</dbReference>
<evidence type="ECO:0000313" key="3">
    <source>
        <dbReference type="Proteomes" id="UP000245697"/>
    </source>
</evidence>
<organism evidence="2 3">
    <name type="scientific">Actinoplanes xinjiangensis</name>
    <dbReference type="NCBI Taxonomy" id="512350"/>
    <lineage>
        <taxon>Bacteria</taxon>
        <taxon>Bacillati</taxon>
        <taxon>Actinomycetota</taxon>
        <taxon>Actinomycetes</taxon>
        <taxon>Micromonosporales</taxon>
        <taxon>Micromonosporaceae</taxon>
        <taxon>Actinoplanes</taxon>
    </lineage>
</organism>
<comment type="caution">
    <text evidence="2">The sequence shown here is derived from an EMBL/GenBank/DDBJ whole genome shotgun (WGS) entry which is preliminary data.</text>
</comment>
<dbReference type="Pfam" id="PF17668">
    <property type="entry name" value="Acetyltransf_17"/>
    <property type="match status" value="1"/>
</dbReference>
<dbReference type="Gene3D" id="3.30.1050.10">
    <property type="entry name" value="SCP2 sterol-binding domain"/>
    <property type="match status" value="1"/>
</dbReference>
<dbReference type="InterPro" id="IPR041380">
    <property type="entry name" value="Acetyltransf_17"/>
</dbReference>
<dbReference type="GO" id="GO:0034069">
    <property type="term" value="F:aminoglycoside N-acetyltransferase activity"/>
    <property type="evidence" value="ECO:0007669"/>
    <property type="project" value="TreeGrafter"/>
</dbReference>
<dbReference type="Pfam" id="PF13527">
    <property type="entry name" value="Acetyltransf_9"/>
    <property type="match status" value="1"/>
</dbReference>
<dbReference type="PANTHER" id="PTHR37817">
    <property type="entry name" value="N-ACETYLTRANSFERASE EIS"/>
    <property type="match status" value="1"/>
</dbReference>
<dbReference type="InterPro" id="IPR036527">
    <property type="entry name" value="SCP2_sterol-bd_dom_sf"/>
</dbReference>
<dbReference type="InterPro" id="IPR051554">
    <property type="entry name" value="Acetyltransferase_Eis"/>
</dbReference>
<dbReference type="SUPFAM" id="SSF55729">
    <property type="entry name" value="Acyl-CoA N-acyltransferases (Nat)"/>
    <property type="match status" value="1"/>
</dbReference>
<keyword evidence="3" id="KW-1185">Reference proteome</keyword>
<dbReference type="EMBL" id="QGGR01000011">
    <property type="protein sequence ID" value="PWK45040.1"/>
    <property type="molecule type" value="Genomic_DNA"/>
</dbReference>